<evidence type="ECO:0000313" key="3">
    <source>
        <dbReference type="Proteomes" id="UP000001628"/>
    </source>
</evidence>
<dbReference type="VEuPathDB" id="FungiDB:PADG_12433"/>
<reference evidence="2 3" key="1">
    <citation type="journal article" date="2011" name="PLoS Genet.">
        <title>Comparative genomic analysis of human fungal pathogens causing paracoccidioidomycosis.</title>
        <authorList>
            <person name="Desjardins C.A."/>
            <person name="Champion M.D."/>
            <person name="Holder J.W."/>
            <person name="Muszewska A."/>
            <person name="Goldberg J."/>
            <person name="Bailao A.M."/>
            <person name="Brigido M.M."/>
            <person name="Ferreira M.E."/>
            <person name="Garcia A.M."/>
            <person name="Grynberg M."/>
            <person name="Gujja S."/>
            <person name="Heiman D.I."/>
            <person name="Henn M.R."/>
            <person name="Kodira C.D."/>
            <person name="Leon-Narvaez H."/>
            <person name="Longo L.V."/>
            <person name="Ma L.J."/>
            <person name="Malavazi I."/>
            <person name="Matsuo A.L."/>
            <person name="Morais F.V."/>
            <person name="Pereira M."/>
            <person name="Rodriguez-Brito S."/>
            <person name="Sakthikumar S."/>
            <person name="Salem-Izacc S.M."/>
            <person name="Sykes S.M."/>
            <person name="Teixeira M.M."/>
            <person name="Vallejo M.C."/>
            <person name="Walter M.E."/>
            <person name="Yandava C."/>
            <person name="Young S."/>
            <person name="Zeng Q."/>
            <person name="Zucker J."/>
            <person name="Felipe M.S."/>
            <person name="Goldman G.H."/>
            <person name="Haas B.J."/>
            <person name="McEwen J.G."/>
            <person name="Nino-Vega G."/>
            <person name="Puccia R."/>
            <person name="San-Blas G."/>
            <person name="Soares C.M."/>
            <person name="Birren B.W."/>
            <person name="Cuomo C.A."/>
        </authorList>
    </citation>
    <scope>NUCLEOTIDE SEQUENCE [LARGE SCALE GENOMIC DNA]</scope>
    <source>
        <strain evidence="2 3">Pb18</strain>
    </source>
</reference>
<proteinExistence type="predicted"/>
<keyword evidence="3" id="KW-1185">Reference proteome</keyword>
<dbReference type="EMBL" id="KN275972">
    <property type="protein sequence ID" value="KGM91478.1"/>
    <property type="molecule type" value="Genomic_DNA"/>
</dbReference>
<evidence type="ECO:0000256" key="1">
    <source>
        <dbReference type="SAM" id="MobiDB-lite"/>
    </source>
</evidence>
<protein>
    <submittedName>
        <fullName evidence="2">Uncharacterized protein</fullName>
    </submittedName>
</protein>
<dbReference type="OMA" id="HRAICHV"/>
<evidence type="ECO:0000313" key="2">
    <source>
        <dbReference type="EMBL" id="KGM91478.1"/>
    </source>
</evidence>
<name>A0A0A0HT41_PARBD</name>
<dbReference type="InParanoid" id="A0A0A0HT41"/>
<dbReference type="RefSeq" id="XP_010763670.1">
    <property type="nucleotide sequence ID" value="XM_010765368.1"/>
</dbReference>
<dbReference type="Proteomes" id="UP000001628">
    <property type="component" value="Unassembled WGS sequence"/>
</dbReference>
<organism evidence="2 3">
    <name type="scientific">Paracoccidioides brasiliensis (strain Pb18)</name>
    <dbReference type="NCBI Taxonomy" id="502780"/>
    <lineage>
        <taxon>Eukaryota</taxon>
        <taxon>Fungi</taxon>
        <taxon>Dikarya</taxon>
        <taxon>Ascomycota</taxon>
        <taxon>Pezizomycotina</taxon>
        <taxon>Eurotiomycetes</taxon>
        <taxon>Eurotiomycetidae</taxon>
        <taxon>Onygenales</taxon>
        <taxon>Ajellomycetaceae</taxon>
        <taxon>Paracoccidioides</taxon>
    </lineage>
</organism>
<sequence length="123" mass="13798">MTRCFNTALLSTYILGEPDALRSLHRVICHVRLHAREALLLKLRFLLELCQQLHEWQSVSLHQTETDMERGTREGVALDGVGEVDQRRTSFLGGSSGEVREQEQEGQGLQEPGDEGVPDIFPG</sequence>
<dbReference type="GeneID" id="22588330"/>
<accession>A0A0A0HT41</accession>
<gene>
    <name evidence="2" type="ORF">PADG_12433</name>
</gene>
<feature type="region of interest" description="Disordered" evidence="1">
    <location>
        <begin position="85"/>
        <end position="123"/>
    </location>
</feature>
<dbReference type="KEGG" id="pbn:PADG_12433"/>
<dbReference type="STRING" id="502780.A0A0A0HT41"/>
<dbReference type="eggNOG" id="ENOG502RP0I">
    <property type="taxonomic scope" value="Eukaryota"/>
</dbReference>
<dbReference type="HOGENOM" id="CLU_1886386_0_0_1"/>
<dbReference type="AlphaFoldDB" id="A0A0A0HT41"/>